<organism evidence="12 13">
    <name type="scientific">Maliponia aquimaris</name>
    <dbReference type="NCBI Taxonomy" id="1673631"/>
    <lineage>
        <taxon>Bacteria</taxon>
        <taxon>Pseudomonadati</taxon>
        <taxon>Pseudomonadota</taxon>
        <taxon>Alphaproteobacteria</taxon>
        <taxon>Rhodobacterales</taxon>
        <taxon>Paracoccaceae</taxon>
        <taxon>Maliponia</taxon>
    </lineage>
</organism>
<evidence type="ECO:0000259" key="11">
    <source>
        <dbReference type="PROSITE" id="PS51779"/>
    </source>
</evidence>
<dbReference type="NCBIfam" id="TIGR03303">
    <property type="entry name" value="OM_YaeT"/>
    <property type="match status" value="1"/>
</dbReference>
<evidence type="ECO:0000256" key="5">
    <source>
        <dbReference type="ARBA" id="ARBA00022737"/>
    </source>
</evidence>
<dbReference type="GO" id="GO:0051205">
    <property type="term" value="P:protein insertion into membrane"/>
    <property type="evidence" value="ECO:0007669"/>
    <property type="project" value="UniProtKB-UniRule"/>
</dbReference>
<evidence type="ECO:0000256" key="7">
    <source>
        <dbReference type="ARBA" id="ARBA00023237"/>
    </source>
</evidence>
<name>A0A238JYI2_9RHOB</name>
<dbReference type="PANTHER" id="PTHR12815:SF23">
    <property type="entry name" value="OUTER MEMBRANE PROTEIN ASSEMBLY FACTOR BAMA"/>
    <property type="match status" value="1"/>
</dbReference>
<dbReference type="AlphaFoldDB" id="A0A238JYI2"/>
<proteinExistence type="inferred from homology"/>
<feature type="transmembrane region" description="Helical" evidence="10">
    <location>
        <begin position="21"/>
        <end position="41"/>
    </location>
</feature>
<dbReference type="InterPro" id="IPR010827">
    <property type="entry name" value="BamA/TamA_POTRA"/>
</dbReference>
<keyword evidence="3 8" id="KW-0812">Transmembrane</keyword>
<evidence type="ECO:0000256" key="2">
    <source>
        <dbReference type="ARBA" id="ARBA00022452"/>
    </source>
</evidence>
<evidence type="ECO:0000256" key="4">
    <source>
        <dbReference type="ARBA" id="ARBA00022729"/>
    </source>
</evidence>
<accession>A0A238JYI2</accession>
<dbReference type="EMBL" id="FXYF01000002">
    <property type="protein sequence ID" value="SMX35709.1"/>
    <property type="molecule type" value="Genomic_DNA"/>
</dbReference>
<dbReference type="InterPro" id="IPR039910">
    <property type="entry name" value="D15-like"/>
</dbReference>
<evidence type="ECO:0000313" key="13">
    <source>
        <dbReference type="Proteomes" id="UP000207598"/>
    </source>
</evidence>
<dbReference type="Gene3D" id="3.10.20.310">
    <property type="entry name" value="membrane protein fhac"/>
    <property type="match status" value="5"/>
</dbReference>
<evidence type="ECO:0000256" key="1">
    <source>
        <dbReference type="ARBA" id="ARBA00004370"/>
    </source>
</evidence>
<comment type="subcellular location">
    <subcellularLocation>
        <location evidence="8">Cell outer membrane</location>
    </subcellularLocation>
    <subcellularLocation>
        <location evidence="1">Membrane</location>
    </subcellularLocation>
</comment>
<dbReference type="GO" id="GO:0009279">
    <property type="term" value="C:cell outer membrane"/>
    <property type="evidence" value="ECO:0007669"/>
    <property type="project" value="UniProtKB-SubCell"/>
</dbReference>
<dbReference type="PANTHER" id="PTHR12815">
    <property type="entry name" value="SORTING AND ASSEMBLY MACHINERY SAMM50 PROTEIN FAMILY MEMBER"/>
    <property type="match status" value="1"/>
</dbReference>
<keyword evidence="13" id="KW-1185">Reference proteome</keyword>
<dbReference type="InterPro" id="IPR023707">
    <property type="entry name" value="OM_assembly_BamA"/>
</dbReference>
<comment type="subunit">
    <text evidence="8">Part of the Bam complex.</text>
</comment>
<feature type="domain" description="POTRA" evidence="11">
    <location>
        <begin position="371"/>
        <end position="444"/>
    </location>
</feature>
<evidence type="ECO:0000256" key="9">
    <source>
        <dbReference type="NCBIfam" id="TIGR03303"/>
    </source>
</evidence>
<feature type="domain" description="POTRA" evidence="11">
    <location>
        <begin position="118"/>
        <end position="195"/>
    </location>
</feature>
<keyword evidence="4 8" id="KW-0732">Signal</keyword>
<keyword evidence="2 8" id="KW-1134">Transmembrane beta strand</keyword>
<dbReference type="Gene3D" id="2.40.160.50">
    <property type="entry name" value="membrane protein fhac: a member of the omp85/tpsb transporter family"/>
    <property type="match status" value="1"/>
</dbReference>
<reference evidence="12 13" key="1">
    <citation type="submission" date="2017-05" db="EMBL/GenBank/DDBJ databases">
        <authorList>
            <person name="Song R."/>
            <person name="Chenine A.L."/>
            <person name="Ruprecht R.M."/>
        </authorList>
    </citation>
    <scope>NUCLEOTIDE SEQUENCE [LARGE SCALE GENOMIC DNA]</scope>
    <source>
        <strain evidence="12 13">CECT 8898</strain>
    </source>
</reference>
<dbReference type="Pfam" id="PF01103">
    <property type="entry name" value="Omp85"/>
    <property type="match status" value="1"/>
</dbReference>
<evidence type="ECO:0000313" key="12">
    <source>
        <dbReference type="EMBL" id="SMX35709.1"/>
    </source>
</evidence>
<dbReference type="OrthoDB" id="9803054at2"/>
<keyword evidence="5 8" id="KW-0677">Repeat</keyword>
<evidence type="ECO:0000256" key="6">
    <source>
        <dbReference type="ARBA" id="ARBA00023136"/>
    </source>
</evidence>
<dbReference type="PIRSF" id="PIRSF006076">
    <property type="entry name" value="OM_assembly_OMP85"/>
    <property type="match status" value="1"/>
</dbReference>
<dbReference type="InterPro" id="IPR000184">
    <property type="entry name" value="Bac_surfAg_D15"/>
</dbReference>
<gene>
    <name evidence="8 12" type="primary">bamA</name>
    <name evidence="12" type="ORF">MAA8898_00618</name>
</gene>
<evidence type="ECO:0000256" key="3">
    <source>
        <dbReference type="ARBA" id="ARBA00022692"/>
    </source>
</evidence>
<dbReference type="HAMAP" id="MF_01430">
    <property type="entry name" value="OM_assembly_BamA"/>
    <property type="match status" value="1"/>
</dbReference>
<feature type="domain" description="POTRA" evidence="11">
    <location>
        <begin position="50"/>
        <end position="117"/>
    </location>
</feature>
<protein>
    <recommendedName>
        <fullName evidence="8 9">Outer membrane protein assembly factor BamA</fullName>
    </recommendedName>
</protein>
<keyword evidence="10" id="KW-1133">Transmembrane helix</keyword>
<evidence type="ECO:0000256" key="10">
    <source>
        <dbReference type="SAM" id="Phobius"/>
    </source>
</evidence>
<dbReference type="GO" id="GO:0043165">
    <property type="term" value="P:Gram-negative-bacterium-type cell outer membrane assembly"/>
    <property type="evidence" value="ECO:0007669"/>
    <property type="project" value="UniProtKB-UniRule"/>
</dbReference>
<keyword evidence="6 8" id="KW-0472">Membrane</keyword>
<dbReference type="Proteomes" id="UP000207598">
    <property type="component" value="Unassembled WGS sequence"/>
</dbReference>
<evidence type="ECO:0000256" key="8">
    <source>
        <dbReference type="HAMAP-Rule" id="MF_01430"/>
    </source>
</evidence>
<comment type="function">
    <text evidence="8">Part of the outer membrane protein assembly complex, which is involved in assembly and insertion of beta-barrel proteins into the outer membrane.</text>
</comment>
<keyword evidence="7 8" id="KW-0998">Cell outer membrane</keyword>
<sequence length="796" mass="88112">MAKVISARKAQSRTRGNDTANAVRAVCLSFAVAMGAGVATIPDIAYAQSYRFTAVSIEGNRRVEPGTILSYAGIARGQTVSAAELNDAYQRILNSGLFETVEIIPQGGTLVIRVVEYPTINRITFEGNKRIKDDDLAKIVQSQSRRVFSPRVAEADAQQISRAYEVQGRLAARVAPKVIRRSDNRVDLVFEVFEGGVAEVERIGFVGNSKYSDRRLRRVLDTKQAGLLRAIIRKDTFIEDRIEFDKQLLRDFYASRGFVDFRITGVNAELSQERDGYFLTINVEEGQQFRFGNVGVTSELPEVDADLFQSRVRLRKGVVYSPSLVENEISRLEKLAVNEGLNFVRVEPRVTRNDRDLTLDVEFALVRGERIFVERIDIEGNTTTLDRVIRRQFETVEGDPFNPRAIRESAERIRALGYFKTADVDAREGSTPQQVIVEVDVEEQPTGSISFGGSYSTANGFGAAFSFSERNFLGRGQQFGFTINTAAEASQYGFSFVEPGLFGRDLALGLQLTYSETDNQNAVFDTTTGVFRPFLEFPTAERSRVQLRYTLDYGLITGVGKKAKDIGGVVKAEALEGERIDSSVGYTYIFDTLSTGLDPNTRYRLEFGQDFAGLGGDSTFIKTNVKAVAQTRIMNEEVTLRATLEGGALNYTTGSSRVTDRFFTNPDIMRGFTNGGIGPREVSKKGDKVDDALGGNFYAVARFEAEFPLGLPEEYGISGGLFYDIGSVWGLDASTKGNVGTANRIVSSGFEPRQAIGFSILWESALGPLRLNFSEPLQKNKYDKAQNFNLTISTKF</sequence>
<dbReference type="PROSITE" id="PS51779">
    <property type="entry name" value="POTRA"/>
    <property type="match status" value="3"/>
</dbReference>
<dbReference type="InterPro" id="IPR034746">
    <property type="entry name" value="POTRA"/>
</dbReference>
<dbReference type="Pfam" id="PF07244">
    <property type="entry name" value="POTRA"/>
    <property type="match status" value="5"/>
</dbReference>
<comment type="similarity">
    <text evidence="8">Belongs to the BamA family.</text>
</comment>